<accession>A0ABQ7R106</accession>
<feature type="region of interest" description="Disordered" evidence="2">
    <location>
        <begin position="219"/>
        <end position="257"/>
    </location>
</feature>
<keyword evidence="4" id="KW-1185">Reference proteome</keyword>
<keyword evidence="1" id="KW-0175">Coiled coil</keyword>
<evidence type="ECO:0000256" key="2">
    <source>
        <dbReference type="SAM" id="MobiDB-lite"/>
    </source>
</evidence>
<organism evidence="3 4">
    <name type="scientific">Plutella xylostella</name>
    <name type="common">Diamondback moth</name>
    <name type="synonym">Plutella maculipennis</name>
    <dbReference type="NCBI Taxonomy" id="51655"/>
    <lineage>
        <taxon>Eukaryota</taxon>
        <taxon>Metazoa</taxon>
        <taxon>Ecdysozoa</taxon>
        <taxon>Arthropoda</taxon>
        <taxon>Hexapoda</taxon>
        <taxon>Insecta</taxon>
        <taxon>Pterygota</taxon>
        <taxon>Neoptera</taxon>
        <taxon>Endopterygota</taxon>
        <taxon>Lepidoptera</taxon>
        <taxon>Glossata</taxon>
        <taxon>Ditrysia</taxon>
        <taxon>Yponomeutoidea</taxon>
        <taxon>Plutellidae</taxon>
        <taxon>Plutella</taxon>
    </lineage>
</organism>
<sequence>MIKKFHEWQGIQTKIKQLNCKLCNKSSAVKCFLKISANISNGHLVNSENEINIYSCNINFCKINKKDCRKCNKQINVKYIPIIGLQNEEYVTCECGIVNKVISEYKEPKNLPTSTKLLPGESDKISRRAPRTTQILRLATSSIPTNPAIPSARPRDAPPALPLHKETAGGTTATANVRDHNQLSQFERAMVGSAVTSRKSGISISNSFYSLSVEEEQKDKLEKEENNAPVTSISPKPKKRKRGPVSPIATVTPRQPSVTTPAIHIPDIIITDVKKINDPEFLNKIRKITSQHGARQVMASNRRTITIRAYTADIRKIIIEELKKLDDGLRFVARVPKAQQIHHTKVVLNTNTYDETNDSCLEEMERCIGVRPLKMKTIKGNLKLFIFDGAHSYDEVATLMKTTKHAFFGAFSMKPQEYRDDPKRVVQCKKCFLFTHATSACHGEKKDPTCTIQNEEGIDIEICTACKKPGHGANQAKCEKFQKAVDRQIAQHEEKIMKQKEEAERRNVALRYRRDNASYANILSASQFPSLSKQTTQAQPENQPIKQQSVNIISNKVNSMEPLLQELQTTIKQLLLQLQIQQEILIKILNK</sequence>
<name>A0ABQ7R106_PLUXY</name>
<feature type="coiled-coil region" evidence="1">
    <location>
        <begin position="482"/>
        <end position="509"/>
    </location>
</feature>
<reference evidence="3 4" key="1">
    <citation type="submission" date="2021-06" db="EMBL/GenBank/DDBJ databases">
        <title>A haploid diamondback moth (Plutella xylostella L.) genome assembly resolves 31 chromosomes and identifies a diamide resistance mutation.</title>
        <authorList>
            <person name="Ward C.M."/>
            <person name="Perry K.D."/>
            <person name="Baker G."/>
            <person name="Powis K."/>
            <person name="Heckel D.G."/>
            <person name="Baxter S.W."/>
        </authorList>
    </citation>
    <scope>NUCLEOTIDE SEQUENCE [LARGE SCALE GENOMIC DNA]</scope>
    <source>
        <strain evidence="3 4">LV</strain>
        <tissue evidence="3">Single pupa</tissue>
    </source>
</reference>
<proteinExistence type="predicted"/>
<gene>
    <name evidence="3" type="ORF">JYU34_003809</name>
</gene>
<comment type="caution">
    <text evidence="3">The sequence shown here is derived from an EMBL/GenBank/DDBJ whole genome shotgun (WGS) entry which is preliminary data.</text>
</comment>
<evidence type="ECO:0000256" key="1">
    <source>
        <dbReference type="SAM" id="Coils"/>
    </source>
</evidence>
<dbReference type="Proteomes" id="UP000823941">
    <property type="component" value="Chromosome 5"/>
</dbReference>
<evidence type="ECO:0008006" key="5">
    <source>
        <dbReference type="Google" id="ProtNLM"/>
    </source>
</evidence>
<evidence type="ECO:0000313" key="3">
    <source>
        <dbReference type="EMBL" id="KAG7310961.1"/>
    </source>
</evidence>
<protein>
    <recommendedName>
        <fullName evidence="5">Gag-like protein</fullName>
    </recommendedName>
</protein>
<evidence type="ECO:0000313" key="4">
    <source>
        <dbReference type="Proteomes" id="UP000823941"/>
    </source>
</evidence>
<dbReference type="EMBL" id="JAHIBW010000005">
    <property type="protein sequence ID" value="KAG7310961.1"/>
    <property type="molecule type" value="Genomic_DNA"/>
</dbReference>